<evidence type="ECO:0000259" key="16">
    <source>
        <dbReference type="PROSITE" id="PS50860"/>
    </source>
</evidence>
<dbReference type="Pfam" id="PF07973">
    <property type="entry name" value="tRNA_SAD"/>
    <property type="match status" value="1"/>
</dbReference>
<dbReference type="GO" id="GO:0008270">
    <property type="term" value="F:zinc ion binding"/>
    <property type="evidence" value="ECO:0007669"/>
    <property type="project" value="UniProtKB-UniRule"/>
</dbReference>
<dbReference type="InterPro" id="IPR003156">
    <property type="entry name" value="DHHA1_dom"/>
</dbReference>
<dbReference type="InterPro" id="IPR050058">
    <property type="entry name" value="Ala-tRNA_ligase"/>
</dbReference>
<dbReference type="InterPro" id="IPR012947">
    <property type="entry name" value="tRNA_SAD"/>
</dbReference>
<keyword evidence="3 15" id="KW-0820">tRNA-binding</keyword>
<dbReference type="Pfam" id="PF01411">
    <property type="entry name" value="tRNA-synt_2c"/>
    <property type="match status" value="1"/>
</dbReference>
<comment type="catalytic activity">
    <reaction evidence="13 15">
        <text>tRNA(Ala) + L-alanine + ATP = L-alanyl-tRNA(Ala) + AMP + diphosphate</text>
        <dbReference type="Rhea" id="RHEA:12540"/>
        <dbReference type="Rhea" id="RHEA-COMP:9657"/>
        <dbReference type="Rhea" id="RHEA-COMP:9923"/>
        <dbReference type="ChEBI" id="CHEBI:30616"/>
        <dbReference type="ChEBI" id="CHEBI:33019"/>
        <dbReference type="ChEBI" id="CHEBI:57972"/>
        <dbReference type="ChEBI" id="CHEBI:78442"/>
        <dbReference type="ChEBI" id="CHEBI:78497"/>
        <dbReference type="ChEBI" id="CHEBI:456215"/>
        <dbReference type="EC" id="6.1.1.7"/>
    </reaction>
</comment>
<evidence type="ECO:0000256" key="15">
    <source>
        <dbReference type="HAMAP-Rule" id="MF_03133"/>
    </source>
</evidence>
<dbReference type="GO" id="GO:0005739">
    <property type="term" value="C:mitochondrion"/>
    <property type="evidence" value="ECO:0007669"/>
    <property type="project" value="UniProtKB-SubCell"/>
</dbReference>
<keyword evidence="8 15" id="KW-0067">ATP-binding</keyword>
<comment type="domain">
    <text evidence="15">Consists of three domains; the N-terminal catalytic domain, the editing domain and the C-terminal C-Ala domain. The editing domain removes incorrectly charged amino acids, while the C-Ala domain, along with tRNA(Ala), serves as a bridge to cooperatively bring together the editing and aminoacylation centers thus stimulating deacylation of misacylated tRNAs.</text>
</comment>
<evidence type="ECO:0000256" key="1">
    <source>
        <dbReference type="ARBA" id="ARBA00008429"/>
    </source>
</evidence>
<dbReference type="EC" id="6.1.1.7" evidence="15"/>
<evidence type="ECO:0000256" key="14">
    <source>
        <dbReference type="ARBA" id="ARBA00055137"/>
    </source>
</evidence>
<dbReference type="HAMAP" id="MF_00036_B">
    <property type="entry name" value="Ala_tRNA_synth_B"/>
    <property type="match status" value="1"/>
</dbReference>
<dbReference type="Gene3D" id="3.10.310.40">
    <property type="match status" value="1"/>
</dbReference>
<dbReference type="OrthoDB" id="2423964at2759"/>
<name>A0A9W8AYI3_9FUNG</name>
<dbReference type="GO" id="GO:0070143">
    <property type="term" value="P:mitochondrial alanyl-tRNA aminoacylation"/>
    <property type="evidence" value="ECO:0007669"/>
    <property type="project" value="UniProtKB-UniRule"/>
</dbReference>
<keyword evidence="10 15" id="KW-0648">Protein biosynthesis</keyword>
<comment type="subcellular location">
    <subcellularLocation>
        <location evidence="15">Mitochondrion</location>
    </subcellularLocation>
    <subcellularLocation>
        <location evidence="15">Cytoplasm</location>
    </subcellularLocation>
</comment>
<comment type="subunit">
    <text evidence="15">Monomer.</text>
</comment>
<evidence type="ECO:0000256" key="12">
    <source>
        <dbReference type="ARBA" id="ARBA00023146"/>
    </source>
</evidence>
<sequence length="972" mass="107722">MSVTPTTNEWTAQKVRSAFMSFFQDKYDHTFVPSSSTIPLDDPTLLFANAGMNQYKSIFLGTVEPASDFAKLKRATNSQKCIRAGGKHNDLDDVGKDVYHHTFFEMLGNWSFGDYFKKEAVSYAWELLTQRFGLEKDRLYVTYFGGDEKLGLEADYEARDLWLEIGVDPSHLLPFDCKDNFWEMGDQGPCGPCSEVHYDRIGNGRNAAELVNMDDPDVLEIWNLVFIQYNRESDGTLLPLPNKHIDTGMGLERVVSILQNKRSNYDTDLFTPLFQAIQERTGARPYAGKVGADDQDDMDLAYRVIADHIRTLTFAISDGGVPSNEGRGYVLRRILRRGARYARKKFGVQLGGFFAGLVDVVVTHMGEAFPEITRKVDHVKQILIDEELSFNRTLDRGERLFHSCIVKAKANQSTRVSGADVWRLYDTYGFPVDLTRLMAEEHGLELDEAEFEAEQTKAKELSRAGRSRGGAGGQRVLLDVHALGALDAQKVPKTDDSFKYTTGTMEGQVLALYANQKFTDEVTDSLQSHGDAGQSTTPTFGVLLDRTNFYAEQGGQEYDTGHLVKVNGDAEFVVEDVQIFGGYVLHIGYLQYGTLRKGDKVECTFDENRRAPLRHNHTATHILNYALREVLVADAVEQRGSLVASDKFRFDFSYNLAVTQDQLRAIEDVCNAQIKQNYPVYNQEIPLTVAKTIYGLQAVFGEVYPDPVRVVSVGAPLPEVLQDISNPTWAKYSIEFCGGTHVSSTGDIKQLLIVEESSIAKGIRRMVAVTGEEALRARALETELDTQITHLEALPAGPGLDTALKALGPEINAAQISVCTKYAFRQRYDKVKASFDKAEKARKANQVKQAVDEVQAVLAKDPEAEFIVCQLNVEGNTKALSGAMQHVKSLKTKAAYLFSADVANGRVAHQCLVPKPFVARGLKAIEWAKAAQALLGGKCGGKDESAQGSGTEADKLEEVVEAAIVFAQSKLQ</sequence>
<dbReference type="GO" id="GO:0002161">
    <property type="term" value="F:aminoacyl-tRNA deacylase activity"/>
    <property type="evidence" value="ECO:0007669"/>
    <property type="project" value="TreeGrafter"/>
</dbReference>
<feature type="binding site" evidence="15">
    <location>
        <position position="737"/>
    </location>
    <ligand>
        <name>Zn(2+)</name>
        <dbReference type="ChEBI" id="CHEBI:29105"/>
    </ligand>
</feature>
<evidence type="ECO:0000256" key="9">
    <source>
        <dbReference type="ARBA" id="ARBA00022884"/>
    </source>
</evidence>
<keyword evidence="18" id="KW-1185">Reference proteome</keyword>
<keyword evidence="9 15" id="KW-0694">RNA-binding</keyword>
<keyword evidence="6 15" id="KW-0547">Nucleotide-binding</keyword>
<evidence type="ECO:0000256" key="10">
    <source>
        <dbReference type="ARBA" id="ARBA00022917"/>
    </source>
</evidence>
<dbReference type="SMART" id="SM00863">
    <property type="entry name" value="tRNA_SAD"/>
    <property type="match status" value="1"/>
</dbReference>
<dbReference type="SUPFAM" id="SSF101353">
    <property type="entry name" value="Putative anticodon-binding domain of alanyl-tRNA synthetase (AlaRS)"/>
    <property type="match status" value="1"/>
</dbReference>
<evidence type="ECO:0000313" key="17">
    <source>
        <dbReference type="EMBL" id="KAJ1969825.1"/>
    </source>
</evidence>
<dbReference type="GO" id="GO:0005524">
    <property type="term" value="F:ATP binding"/>
    <property type="evidence" value="ECO:0007669"/>
    <property type="project" value="UniProtKB-UniRule"/>
</dbReference>
<dbReference type="InterPro" id="IPR018164">
    <property type="entry name" value="Ala-tRNA-synth_IIc_N"/>
</dbReference>
<dbReference type="PANTHER" id="PTHR11777">
    <property type="entry name" value="ALANYL-TRNA SYNTHETASE"/>
    <property type="match status" value="1"/>
</dbReference>
<proteinExistence type="inferred from homology"/>
<feature type="binding site" evidence="15">
    <location>
        <position position="741"/>
    </location>
    <ligand>
        <name>Zn(2+)</name>
        <dbReference type="ChEBI" id="CHEBI:29105"/>
    </ligand>
</feature>
<dbReference type="InterPro" id="IPR009000">
    <property type="entry name" value="Transl_B-barrel_sf"/>
</dbReference>
<dbReference type="Gene3D" id="2.40.30.130">
    <property type="match status" value="1"/>
</dbReference>
<evidence type="ECO:0000256" key="2">
    <source>
        <dbReference type="ARBA" id="ARBA00022490"/>
    </source>
</evidence>
<dbReference type="Pfam" id="PF02272">
    <property type="entry name" value="DHHA1"/>
    <property type="match status" value="1"/>
</dbReference>
<feature type="domain" description="Alanyl-transfer RNA synthetases family profile" evidence="16">
    <location>
        <begin position="10"/>
        <end position="780"/>
    </location>
</feature>
<protein>
    <recommendedName>
        <fullName evidence="15">Alanine--tRNA ligase</fullName>
        <ecNumber evidence="15">6.1.1.7</ecNumber>
    </recommendedName>
    <alternativeName>
        <fullName evidence="15">Alanyl-tRNA synthetase</fullName>
        <shortName evidence="15">AlaRS</shortName>
    </alternativeName>
</protein>
<comment type="function">
    <text evidence="14 15">Catalyzes the attachment of alanine to tRNA(Ala) in a two-step reaction: alanine is first activated by ATP to form Ala-AMP and then transferred to the acceptor end of tRNA(Ala). Also edits incorrectly charged tRNA(Ala) via its editing domain.</text>
</comment>
<feature type="binding site" evidence="15">
    <location>
        <position position="617"/>
    </location>
    <ligand>
        <name>Zn(2+)</name>
        <dbReference type="ChEBI" id="CHEBI:29105"/>
    </ligand>
</feature>
<dbReference type="NCBIfam" id="TIGR00344">
    <property type="entry name" value="alaS"/>
    <property type="match status" value="1"/>
</dbReference>
<dbReference type="InterPro" id="IPR002318">
    <property type="entry name" value="Ala-tRNA-lgiase_IIc"/>
</dbReference>
<dbReference type="Gene3D" id="3.30.930.10">
    <property type="entry name" value="Bira Bifunctional Protein, Domain 2"/>
    <property type="match status" value="1"/>
</dbReference>
<evidence type="ECO:0000313" key="18">
    <source>
        <dbReference type="Proteomes" id="UP001150925"/>
    </source>
</evidence>
<accession>A0A9W8AYI3</accession>
<keyword evidence="2 15" id="KW-0963">Cytoplasm</keyword>
<dbReference type="InterPro" id="IPR045864">
    <property type="entry name" value="aa-tRNA-synth_II/BPL/LPL"/>
</dbReference>
<evidence type="ECO:0000256" key="3">
    <source>
        <dbReference type="ARBA" id="ARBA00022555"/>
    </source>
</evidence>
<dbReference type="Proteomes" id="UP001150925">
    <property type="component" value="Unassembled WGS sequence"/>
</dbReference>
<dbReference type="Gene3D" id="3.30.980.10">
    <property type="entry name" value="Threonyl-trna Synthetase, Chain A, domain 2"/>
    <property type="match status" value="1"/>
</dbReference>
<dbReference type="InterPro" id="IPR018165">
    <property type="entry name" value="Ala-tRNA-synth_IIc_core"/>
</dbReference>
<dbReference type="PANTHER" id="PTHR11777:SF9">
    <property type="entry name" value="ALANINE--TRNA LIGASE, CYTOPLASMIC"/>
    <property type="match status" value="1"/>
</dbReference>
<dbReference type="SUPFAM" id="SSF55681">
    <property type="entry name" value="Class II aaRS and biotin synthetases"/>
    <property type="match status" value="1"/>
</dbReference>
<keyword evidence="7 15" id="KW-0862">Zinc</keyword>
<dbReference type="FunFam" id="3.30.980.10:FF:000004">
    <property type="entry name" value="Alanine--tRNA ligase, cytoplasmic"/>
    <property type="match status" value="1"/>
</dbReference>
<dbReference type="FunFam" id="3.10.310.40:FF:000003">
    <property type="entry name" value="Alanine--tRNA ligase"/>
    <property type="match status" value="1"/>
</dbReference>
<comment type="cofactor">
    <cofactor evidence="15">
        <name>Zn(2+)</name>
        <dbReference type="ChEBI" id="CHEBI:29105"/>
    </cofactor>
    <text evidence="15">Binds 1 zinc ion per subunit.</text>
</comment>
<dbReference type="InterPro" id="IPR018163">
    <property type="entry name" value="Thr/Ala-tRNA-synth_IIc_edit"/>
</dbReference>
<dbReference type="EMBL" id="JANBPY010000021">
    <property type="protein sequence ID" value="KAJ1969825.1"/>
    <property type="molecule type" value="Genomic_DNA"/>
</dbReference>
<keyword evidence="4 15" id="KW-0436">Ligase</keyword>
<reference evidence="17" key="1">
    <citation type="submission" date="2022-07" db="EMBL/GenBank/DDBJ databases">
        <title>Phylogenomic reconstructions and comparative analyses of Kickxellomycotina fungi.</title>
        <authorList>
            <person name="Reynolds N.K."/>
            <person name="Stajich J.E."/>
            <person name="Barry K."/>
            <person name="Grigoriev I.V."/>
            <person name="Crous P."/>
            <person name="Smith M.E."/>
        </authorList>
    </citation>
    <scope>NUCLEOTIDE SEQUENCE</scope>
    <source>
        <strain evidence="17">RSA 1196</strain>
    </source>
</reference>
<evidence type="ECO:0000256" key="7">
    <source>
        <dbReference type="ARBA" id="ARBA00022833"/>
    </source>
</evidence>
<keyword evidence="12 15" id="KW-0030">Aminoacyl-tRNA synthetase</keyword>
<dbReference type="SUPFAM" id="SSF55186">
    <property type="entry name" value="ThrRS/AlaRS common domain"/>
    <property type="match status" value="1"/>
</dbReference>
<evidence type="ECO:0000256" key="13">
    <source>
        <dbReference type="ARBA" id="ARBA00048300"/>
    </source>
</evidence>
<dbReference type="PRINTS" id="PR00980">
    <property type="entry name" value="TRNASYNTHALA"/>
</dbReference>
<dbReference type="InterPro" id="IPR059090">
    <property type="entry name" value="ALA1_helical"/>
</dbReference>
<organism evidence="17 18">
    <name type="scientific">Dispira parvispora</name>
    <dbReference type="NCBI Taxonomy" id="1520584"/>
    <lineage>
        <taxon>Eukaryota</taxon>
        <taxon>Fungi</taxon>
        <taxon>Fungi incertae sedis</taxon>
        <taxon>Zoopagomycota</taxon>
        <taxon>Kickxellomycotina</taxon>
        <taxon>Dimargaritomycetes</taxon>
        <taxon>Dimargaritales</taxon>
        <taxon>Dimargaritaceae</taxon>
        <taxon>Dispira</taxon>
    </lineage>
</organism>
<evidence type="ECO:0000256" key="6">
    <source>
        <dbReference type="ARBA" id="ARBA00022741"/>
    </source>
</evidence>
<dbReference type="InterPro" id="IPR023033">
    <property type="entry name" value="Ala_tRNA_ligase_euk/bac"/>
</dbReference>
<dbReference type="PROSITE" id="PS50860">
    <property type="entry name" value="AA_TRNA_LIGASE_II_ALA"/>
    <property type="match status" value="1"/>
</dbReference>
<evidence type="ECO:0000256" key="5">
    <source>
        <dbReference type="ARBA" id="ARBA00022723"/>
    </source>
</evidence>
<evidence type="ECO:0000256" key="4">
    <source>
        <dbReference type="ARBA" id="ARBA00022598"/>
    </source>
</evidence>
<dbReference type="FunFam" id="2.40.30.130:FF:000004">
    <property type="entry name" value="Alanine--tRNA ligase"/>
    <property type="match status" value="1"/>
</dbReference>
<evidence type="ECO:0000256" key="8">
    <source>
        <dbReference type="ARBA" id="ARBA00022840"/>
    </source>
</evidence>
<comment type="caution">
    <text evidence="17">The sequence shown here is derived from an EMBL/GenBank/DDBJ whole genome shotgun (WGS) entry which is preliminary data.</text>
</comment>
<gene>
    <name evidence="15 17" type="primary">ALA1</name>
    <name evidence="17" type="ORF">IWQ62_000379</name>
</gene>
<dbReference type="CDD" id="cd00673">
    <property type="entry name" value="AlaRS_core"/>
    <property type="match status" value="1"/>
</dbReference>
<dbReference type="FunFam" id="3.30.930.10:FF:000011">
    <property type="entry name" value="Alanine--tRNA ligase, cytoplasmic"/>
    <property type="match status" value="1"/>
</dbReference>
<feature type="binding site" evidence="15">
    <location>
        <position position="621"/>
    </location>
    <ligand>
        <name>Zn(2+)</name>
        <dbReference type="ChEBI" id="CHEBI:29105"/>
    </ligand>
</feature>
<keyword evidence="5 15" id="KW-0479">Metal-binding</keyword>
<evidence type="ECO:0000256" key="11">
    <source>
        <dbReference type="ARBA" id="ARBA00023128"/>
    </source>
</evidence>
<dbReference type="InterPro" id="IPR018162">
    <property type="entry name" value="Ala-tRNA-ligase_IIc_anticod-bd"/>
</dbReference>
<dbReference type="GO" id="GO:0000049">
    <property type="term" value="F:tRNA binding"/>
    <property type="evidence" value="ECO:0007669"/>
    <property type="project" value="UniProtKB-KW"/>
</dbReference>
<dbReference type="GO" id="GO:0004813">
    <property type="term" value="F:alanine-tRNA ligase activity"/>
    <property type="evidence" value="ECO:0007669"/>
    <property type="project" value="UniProtKB-UniRule"/>
</dbReference>
<dbReference type="AlphaFoldDB" id="A0A9W8AYI3"/>
<comment type="similarity">
    <text evidence="1">Belongs to the class-II aminoacyl-tRNA synthetase family. Alax-L subfamily.</text>
</comment>
<dbReference type="Pfam" id="PF26023">
    <property type="entry name" value="ALA1"/>
    <property type="match status" value="1"/>
</dbReference>
<dbReference type="SUPFAM" id="SSF50447">
    <property type="entry name" value="Translation proteins"/>
    <property type="match status" value="1"/>
</dbReference>
<keyword evidence="11 15" id="KW-0496">Mitochondrion</keyword>